<accession>A0A9J6R005</accession>
<dbReference type="InterPro" id="IPR006479">
    <property type="entry name" value="Holin"/>
</dbReference>
<proteinExistence type="predicted"/>
<keyword evidence="3 5" id="KW-1133">Transmembrane helix</keyword>
<organism evidence="6 7">
    <name type="scientific">Hominibacterium faecale</name>
    <dbReference type="NCBI Taxonomy" id="2839743"/>
    <lineage>
        <taxon>Bacteria</taxon>
        <taxon>Bacillati</taxon>
        <taxon>Bacillota</taxon>
        <taxon>Clostridia</taxon>
        <taxon>Peptostreptococcales</taxon>
        <taxon>Anaerovoracaceae</taxon>
        <taxon>Hominibacterium</taxon>
    </lineage>
</organism>
<dbReference type="GO" id="GO:0016020">
    <property type="term" value="C:membrane"/>
    <property type="evidence" value="ECO:0007669"/>
    <property type="project" value="UniProtKB-SubCell"/>
</dbReference>
<evidence type="ECO:0000256" key="1">
    <source>
        <dbReference type="ARBA" id="ARBA00004370"/>
    </source>
</evidence>
<evidence type="ECO:0000256" key="2">
    <source>
        <dbReference type="ARBA" id="ARBA00022692"/>
    </source>
</evidence>
<name>A0A9J6R005_9FIRM</name>
<dbReference type="Pfam" id="PF04688">
    <property type="entry name" value="Holin_SPP1"/>
    <property type="match status" value="1"/>
</dbReference>
<evidence type="ECO:0000256" key="4">
    <source>
        <dbReference type="ARBA" id="ARBA00023136"/>
    </source>
</evidence>
<dbReference type="RefSeq" id="WP_269478930.1">
    <property type="nucleotide sequence ID" value="NZ_JAOSHN010000026.1"/>
</dbReference>
<dbReference type="NCBIfam" id="TIGR01592">
    <property type="entry name" value="holin_SPP1"/>
    <property type="match status" value="1"/>
</dbReference>
<sequence>MNKEVRNLIIRTLVLVIVWINMILVNKGISPLPIDENGATELISEAMAALATLWAWWKDNDVTKKARAKKEVIATLEHEGEI</sequence>
<gene>
    <name evidence="6" type="ORF">OBO34_22370</name>
</gene>
<evidence type="ECO:0000313" key="6">
    <source>
        <dbReference type="EMBL" id="MCU7381064.1"/>
    </source>
</evidence>
<keyword evidence="2 5" id="KW-0812">Transmembrane</keyword>
<protein>
    <submittedName>
        <fullName evidence="6">Phage holin</fullName>
    </submittedName>
</protein>
<dbReference type="Proteomes" id="UP001065549">
    <property type="component" value="Unassembled WGS sequence"/>
</dbReference>
<keyword evidence="4 5" id="KW-0472">Membrane</keyword>
<feature type="transmembrane region" description="Helical" evidence="5">
    <location>
        <begin position="7"/>
        <end position="26"/>
    </location>
</feature>
<feature type="transmembrane region" description="Helical" evidence="5">
    <location>
        <begin position="38"/>
        <end position="57"/>
    </location>
</feature>
<evidence type="ECO:0000256" key="3">
    <source>
        <dbReference type="ARBA" id="ARBA00022989"/>
    </source>
</evidence>
<evidence type="ECO:0000313" key="7">
    <source>
        <dbReference type="Proteomes" id="UP001065549"/>
    </source>
</evidence>
<comment type="caution">
    <text evidence="6">The sequence shown here is derived from an EMBL/GenBank/DDBJ whole genome shotgun (WGS) entry which is preliminary data.</text>
</comment>
<evidence type="ECO:0000256" key="5">
    <source>
        <dbReference type="SAM" id="Phobius"/>
    </source>
</evidence>
<reference evidence="6" key="1">
    <citation type="submission" date="2022-09" db="EMBL/GenBank/DDBJ databases">
        <title>Culturomic study of gut microbiota in children with autism spectrum disorder.</title>
        <authorList>
            <person name="Efimov B.A."/>
            <person name="Chaplin A.V."/>
            <person name="Sokolova S.R."/>
            <person name="Pikina A.P."/>
            <person name="Korzhanova M."/>
            <person name="Belova V."/>
            <person name="Korostin D."/>
        </authorList>
    </citation>
    <scope>NUCLEOTIDE SEQUENCE</scope>
    <source>
        <strain evidence="6">ASD5510</strain>
    </source>
</reference>
<dbReference type="EMBL" id="JAOSHN010000026">
    <property type="protein sequence ID" value="MCU7381064.1"/>
    <property type="molecule type" value="Genomic_DNA"/>
</dbReference>
<keyword evidence="7" id="KW-1185">Reference proteome</keyword>
<comment type="subcellular location">
    <subcellularLocation>
        <location evidence="1">Membrane</location>
    </subcellularLocation>
</comment>
<dbReference type="AlphaFoldDB" id="A0A9J6R005"/>